<dbReference type="Proteomes" id="UP000734854">
    <property type="component" value="Unassembled WGS sequence"/>
</dbReference>
<keyword evidence="1" id="KW-0862">Zinc</keyword>
<organism evidence="4 5">
    <name type="scientific">Zingiber officinale</name>
    <name type="common">Ginger</name>
    <name type="synonym">Amomum zingiber</name>
    <dbReference type="NCBI Taxonomy" id="94328"/>
    <lineage>
        <taxon>Eukaryota</taxon>
        <taxon>Viridiplantae</taxon>
        <taxon>Streptophyta</taxon>
        <taxon>Embryophyta</taxon>
        <taxon>Tracheophyta</taxon>
        <taxon>Spermatophyta</taxon>
        <taxon>Magnoliopsida</taxon>
        <taxon>Liliopsida</taxon>
        <taxon>Zingiberales</taxon>
        <taxon>Zingiberaceae</taxon>
        <taxon>Zingiber</taxon>
    </lineage>
</organism>
<dbReference type="GO" id="GO:0016491">
    <property type="term" value="F:oxidoreductase activity"/>
    <property type="evidence" value="ECO:0007669"/>
    <property type="project" value="InterPro"/>
</dbReference>
<dbReference type="InterPro" id="IPR036291">
    <property type="entry name" value="NAD(P)-bd_dom_sf"/>
</dbReference>
<evidence type="ECO:0000259" key="3">
    <source>
        <dbReference type="PROSITE" id="PS50158"/>
    </source>
</evidence>
<dbReference type="SMART" id="SM00829">
    <property type="entry name" value="PKS_ER"/>
    <property type="match status" value="1"/>
</dbReference>
<sequence length="1056" mass="118239">MFCGPSCAAALPHLEQQIQFPPLKREVVNIIRKQRRGTLSRRYGVEMVFPVRIITPEYVSIRLVPTVKAFRRRPSRRSRARSIATARTAPCRCPIGVDASHLLKVVVTDPTRRRYNSFTVPQGNRAVEFTDLRGGLRGDRLRRVDVVEAFAERSAVKIISIKVAISFAVLISSLLLPSLLSPPRMAAEKPSTMKAVQYDSYGGGATGLKHVEVPIPSPKKNEALLKLEAAAINPVDWKIQKGMIRPFLPPRFPFTPARRGRGGHGRGNMENLENNRDAEIQALRRQVEELTLRLEHQEARSERGSSHGYASDDSEHVNPFADRNVRNFVEKINRTADVKVDIPEFHGRLQPEGFLDWLSAVDKFFEYKDIPDGQKVKLVATRLRGYASAWWDKTQDMRLRKGKSKIISWEKMKARLRQNFLPANFAQTIFMQFNTLQQGNKSVTDYTEEFYRLMARIDNQESEDQLVARYVNGLKATIKDEVEMQQLWKLNDAYQLALKVESKLLRHGAKKFADVRSFYPSKESTSKGLLKKSGNKDGAYSASKNKPISCFKCGQPGHYMNECPKRRSDTRAGVVEKEEEEPPFEEDSPRYDDDEHDREEIEPEEGECLVIQKVLAAPKQDENRPWLRHNIFRTRCKSHGKVCSLVIDGGSFENFVSQEMVDKLKLTTIPHPHPYSVSWIKKDNESPFEIVYGRSPTHYLDLTEVPTSSKKVEDFASTIERIQEEVKKKLLESYQSYKRAADVHRRIQVFKEGDLVWVYLKKERFPAVVEAPLRLPTFLGVSVIMNQKSSKNSILDSLSDAAGEVVEVGSGVNSFKKGNKVVGMLSFLNGGGLAEFSVTTMAAMAIRPPEVSPSEAAGLPIAGLTALQSLKALGIKFDTPNNSSNILITAASGGVGHYAVQLAKYAGLHVTATCGARNIELVKSLGADEVVDYKTPEGAKLKSPSDKKYDGVIHCATNIPWSTFEPNLSSSGKVIDITPNFTTIAASILKRITFSKKKLIPLFVVPKSGEMEFLLNLVKEGNLKTVIDSVYPLSKAEEGWAKSISGHATGKIIIEI</sequence>
<dbReference type="InterPro" id="IPR001878">
    <property type="entry name" value="Znf_CCHC"/>
</dbReference>
<dbReference type="Pfam" id="PF13602">
    <property type="entry name" value="ADH_zinc_N_2"/>
    <property type="match status" value="1"/>
</dbReference>
<keyword evidence="1" id="KW-0863">Zinc-finger</keyword>
<comment type="caution">
    <text evidence="4">The sequence shown here is derived from an EMBL/GenBank/DDBJ whole genome shotgun (WGS) entry which is preliminary data.</text>
</comment>
<dbReference type="SMART" id="SM00343">
    <property type="entry name" value="ZnF_C2HC"/>
    <property type="match status" value="1"/>
</dbReference>
<accession>A0A8J5F997</accession>
<gene>
    <name evidence="4" type="ORF">ZIOFF_059428</name>
</gene>
<dbReference type="InterPro" id="IPR005162">
    <property type="entry name" value="Retrotrans_gag_dom"/>
</dbReference>
<dbReference type="Gene3D" id="3.40.50.720">
    <property type="entry name" value="NAD(P)-binding Rossmann-like Domain"/>
    <property type="match status" value="1"/>
</dbReference>
<proteinExistence type="predicted"/>
<feature type="compositionally biased region" description="Acidic residues" evidence="2">
    <location>
        <begin position="594"/>
        <end position="603"/>
    </location>
</feature>
<dbReference type="PANTHER" id="PTHR44013">
    <property type="entry name" value="ZINC-TYPE ALCOHOL DEHYDROGENASE-LIKE PROTEIN C16A3.02C"/>
    <property type="match status" value="1"/>
</dbReference>
<dbReference type="AlphaFoldDB" id="A0A8J5F997"/>
<dbReference type="Pfam" id="PF00098">
    <property type="entry name" value="zf-CCHC"/>
    <property type="match status" value="1"/>
</dbReference>
<evidence type="ECO:0000313" key="4">
    <source>
        <dbReference type="EMBL" id="KAG6482789.1"/>
    </source>
</evidence>
<feature type="compositionally biased region" description="Acidic residues" evidence="2">
    <location>
        <begin position="577"/>
        <end position="586"/>
    </location>
</feature>
<dbReference type="InterPro" id="IPR036875">
    <property type="entry name" value="Znf_CCHC_sf"/>
</dbReference>
<protein>
    <recommendedName>
        <fullName evidence="3">CCHC-type domain-containing protein</fullName>
    </recommendedName>
</protein>
<keyword evidence="1" id="KW-0479">Metal-binding</keyword>
<dbReference type="InterPro" id="IPR052733">
    <property type="entry name" value="Chloroplast_QOR"/>
</dbReference>
<reference evidence="4 5" key="1">
    <citation type="submission" date="2020-08" db="EMBL/GenBank/DDBJ databases">
        <title>Plant Genome Project.</title>
        <authorList>
            <person name="Zhang R.-G."/>
        </authorList>
    </citation>
    <scope>NUCLEOTIDE SEQUENCE [LARGE SCALE GENOMIC DNA]</scope>
    <source>
        <tissue evidence="4">Rhizome</tissue>
    </source>
</reference>
<dbReference type="Gene3D" id="3.90.180.10">
    <property type="entry name" value="Medium-chain alcohol dehydrogenases, catalytic domain"/>
    <property type="match status" value="2"/>
</dbReference>
<dbReference type="PANTHER" id="PTHR44013:SF1">
    <property type="entry name" value="ZINC-TYPE ALCOHOL DEHYDROGENASE-LIKE PROTEIN C16A3.02C"/>
    <property type="match status" value="1"/>
</dbReference>
<dbReference type="InterPro" id="IPR020843">
    <property type="entry name" value="ER"/>
</dbReference>
<feature type="region of interest" description="Disordered" evidence="2">
    <location>
        <begin position="297"/>
        <end position="318"/>
    </location>
</feature>
<dbReference type="EMBL" id="JACMSC010000016">
    <property type="protein sequence ID" value="KAG6482789.1"/>
    <property type="molecule type" value="Genomic_DNA"/>
</dbReference>
<name>A0A8J5F997_ZINOF</name>
<dbReference type="PROSITE" id="PS50158">
    <property type="entry name" value="ZF_CCHC"/>
    <property type="match status" value="1"/>
</dbReference>
<dbReference type="SUPFAM" id="SSF50129">
    <property type="entry name" value="GroES-like"/>
    <property type="match status" value="2"/>
</dbReference>
<evidence type="ECO:0000256" key="1">
    <source>
        <dbReference type="PROSITE-ProRule" id="PRU00047"/>
    </source>
</evidence>
<dbReference type="InterPro" id="IPR011032">
    <property type="entry name" value="GroES-like_sf"/>
</dbReference>
<dbReference type="Gene3D" id="4.10.60.10">
    <property type="entry name" value="Zinc finger, CCHC-type"/>
    <property type="match status" value="1"/>
</dbReference>
<dbReference type="SUPFAM" id="SSF51735">
    <property type="entry name" value="NAD(P)-binding Rossmann-fold domains"/>
    <property type="match status" value="1"/>
</dbReference>
<dbReference type="Pfam" id="PF03732">
    <property type="entry name" value="Retrotrans_gag"/>
    <property type="match status" value="1"/>
</dbReference>
<feature type="compositionally biased region" description="Basic and acidic residues" evidence="2">
    <location>
        <begin position="563"/>
        <end position="576"/>
    </location>
</feature>
<dbReference type="GO" id="GO:0003676">
    <property type="term" value="F:nucleic acid binding"/>
    <property type="evidence" value="ECO:0007669"/>
    <property type="project" value="InterPro"/>
</dbReference>
<dbReference type="SUPFAM" id="SSF57756">
    <property type="entry name" value="Retrovirus zinc finger-like domains"/>
    <property type="match status" value="1"/>
</dbReference>
<evidence type="ECO:0000313" key="5">
    <source>
        <dbReference type="Proteomes" id="UP000734854"/>
    </source>
</evidence>
<feature type="region of interest" description="Disordered" evidence="2">
    <location>
        <begin position="562"/>
        <end position="603"/>
    </location>
</feature>
<evidence type="ECO:0000256" key="2">
    <source>
        <dbReference type="SAM" id="MobiDB-lite"/>
    </source>
</evidence>
<dbReference type="CDD" id="cd08267">
    <property type="entry name" value="MDR1"/>
    <property type="match status" value="1"/>
</dbReference>
<keyword evidence="5" id="KW-1185">Reference proteome</keyword>
<dbReference type="GO" id="GO:0008270">
    <property type="term" value="F:zinc ion binding"/>
    <property type="evidence" value="ECO:0007669"/>
    <property type="project" value="UniProtKB-KW"/>
</dbReference>
<feature type="domain" description="CCHC-type" evidence="3">
    <location>
        <begin position="550"/>
        <end position="565"/>
    </location>
</feature>